<dbReference type="PROSITE" id="PS00514">
    <property type="entry name" value="FIBRINOGEN_C_1"/>
    <property type="match status" value="1"/>
</dbReference>
<evidence type="ECO:0000313" key="3">
    <source>
        <dbReference type="Proteomes" id="UP000504634"/>
    </source>
</evidence>
<gene>
    <name evidence="4" type="primary">LOC115625513</name>
</gene>
<dbReference type="InterPro" id="IPR014716">
    <property type="entry name" value="Fibrinogen_a/b/g_C_1"/>
</dbReference>
<dbReference type="CDD" id="cd00087">
    <property type="entry name" value="FReD"/>
    <property type="match status" value="1"/>
</dbReference>
<keyword evidence="1" id="KW-1015">Disulfide bond</keyword>
<dbReference type="SMART" id="SM00186">
    <property type="entry name" value="FBG"/>
    <property type="match status" value="1"/>
</dbReference>
<dbReference type="Proteomes" id="UP000504634">
    <property type="component" value="Unplaced"/>
</dbReference>
<dbReference type="Pfam" id="PF00147">
    <property type="entry name" value="Fibrinogen_C"/>
    <property type="match status" value="1"/>
</dbReference>
<proteinExistence type="predicted"/>
<dbReference type="GeneID" id="115625513"/>
<protein>
    <submittedName>
        <fullName evidence="4">Fibrinogen-like protein 1</fullName>
    </submittedName>
</protein>
<keyword evidence="3" id="KW-1185">Reference proteome</keyword>
<dbReference type="InterPro" id="IPR020837">
    <property type="entry name" value="Fibrinogen_CS"/>
</dbReference>
<dbReference type="SUPFAM" id="SSF56496">
    <property type="entry name" value="Fibrinogen C-terminal domain-like"/>
    <property type="match status" value="1"/>
</dbReference>
<dbReference type="PROSITE" id="PS51406">
    <property type="entry name" value="FIBRINOGEN_C_2"/>
    <property type="match status" value="1"/>
</dbReference>
<accession>A0A6J2TN75</accession>
<dbReference type="OrthoDB" id="6145874at2759"/>
<dbReference type="AlphaFoldDB" id="A0A6J2TN75"/>
<dbReference type="RefSeq" id="XP_030376437.1">
    <property type="nucleotide sequence ID" value="XM_030520577.1"/>
</dbReference>
<dbReference type="PANTHER" id="PTHR19143:SF185">
    <property type="entry name" value="ANGIOPOIETIN-RELATED PROTEIN 5"/>
    <property type="match status" value="1"/>
</dbReference>
<reference evidence="4" key="1">
    <citation type="submission" date="2025-08" db="UniProtKB">
        <authorList>
            <consortium name="RefSeq"/>
        </authorList>
    </citation>
    <scope>IDENTIFICATION</scope>
    <source>
        <strain evidence="4">11010-0011.00</strain>
        <tissue evidence="4">Whole body</tissue>
    </source>
</reference>
<dbReference type="Gene3D" id="3.90.215.10">
    <property type="entry name" value="Gamma Fibrinogen, chain A, domain 1"/>
    <property type="match status" value="1"/>
</dbReference>
<dbReference type="InterPro" id="IPR050373">
    <property type="entry name" value="Fibrinogen_C-term_domain"/>
</dbReference>
<dbReference type="InterPro" id="IPR002181">
    <property type="entry name" value="Fibrinogen_a/b/g_C_dom"/>
</dbReference>
<dbReference type="InterPro" id="IPR036056">
    <property type="entry name" value="Fibrinogen-like_C"/>
</dbReference>
<dbReference type="PANTHER" id="PTHR19143">
    <property type="entry name" value="FIBRINOGEN/TENASCIN/ANGIOPOEITIN"/>
    <property type="match status" value="1"/>
</dbReference>
<organism evidence="3 4">
    <name type="scientific">Drosophila lebanonensis</name>
    <name type="common">Fruit fly</name>
    <name type="synonym">Scaptodrosophila lebanonensis</name>
    <dbReference type="NCBI Taxonomy" id="7225"/>
    <lineage>
        <taxon>Eukaryota</taxon>
        <taxon>Metazoa</taxon>
        <taxon>Ecdysozoa</taxon>
        <taxon>Arthropoda</taxon>
        <taxon>Hexapoda</taxon>
        <taxon>Insecta</taxon>
        <taxon>Pterygota</taxon>
        <taxon>Neoptera</taxon>
        <taxon>Endopterygota</taxon>
        <taxon>Diptera</taxon>
        <taxon>Brachycera</taxon>
        <taxon>Muscomorpha</taxon>
        <taxon>Ephydroidea</taxon>
        <taxon>Drosophilidae</taxon>
        <taxon>Scaptodrosophila</taxon>
    </lineage>
</organism>
<feature type="domain" description="Fibrinogen C-terminal" evidence="2">
    <location>
        <begin position="185"/>
        <end position="404"/>
    </location>
</feature>
<sequence>MEQKRKLTGLQLLLTQVLSKVIDSRGSPNFVESRRGSGTEVELISRLQHRLNKLEIKERNSHELYTKIVKIEQLFRALPMSQQSKDLQNMLRNQDSLMAQMHALLKQATEGRTIFHKISVCYQSLSNELSTFTKSSSMLFKHDGPPINISLNTNKPENVNDTCVLHILEEEGNKSFLENEEEKVDYVLPAKADCSELTEPRIDGIYQFIVPELNEVERNFNERYCAFATRGPAWTVIQRRGPYEPQENFNRSWDEYRAGFGDLSRDFWFGNEFIHKISYRDDHVLRIELEDFDGRQVWAEYGLFRLDSESYNYQLLIGRFNGTMPDALENHNQMDFSTYDQRNDHSIDEPCAVRTGSGWWFDSCMEANLNGIYRHKPQGHNFNGFIWSNDYSMKAGRMMLRPRKLQLAATEYSYDDYDTDSF</sequence>
<evidence type="ECO:0000256" key="1">
    <source>
        <dbReference type="ARBA" id="ARBA00023157"/>
    </source>
</evidence>
<evidence type="ECO:0000259" key="2">
    <source>
        <dbReference type="PROSITE" id="PS51406"/>
    </source>
</evidence>
<name>A0A6J2TN75_DROLE</name>
<dbReference type="GO" id="GO:0005615">
    <property type="term" value="C:extracellular space"/>
    <property type="evidence" value="ECO:0007669"/>
    <property type="project" value="TreeGrafter"/>
</dbReference>
<evidence type="ECO:0000313" key="4">
    <source>
        <dbReference type="RefSeq" id="XP_030376437.1"/>
    </source>
</evidence>